<evidence type="ECO:0000313" key="3">
    <source>
        <dbReference type="Proteomes" id="UP000256424"/>
    </source>
</evidence>
<keyword evidence="3" id="KW-1185">Reference proteome</keyword>
<keyword evidence="1" id="KW-0812">Transmembrane</keyword>
<dbReference type="EMBL" id="NXLW01000004">
    <property type="protein sequence ID" value="RDU72930.1"/>
    <property type="molecule type" value="Genomic_DNA"/>
</dbReference>
<name>A0A3D8J6M3_9HELI</name>
<sequence length="372" mass="43696">MQRNPYKLFVFCVLCIPLPFIVCIGIMLYLYDPMQVWHKPYWRDVAFFNYIGHGRSQAKAVIDFYPFDSIIMGSSMLFKSSEDLADRKLGGVWVNFSTGGADNHEKAIILDYALSHKKIKQVIMSIEGFWRTVDKDGENFSYLYDNNPLTNMKLYVNYRFIACAVTWSAKPDCIGDRKEYRHHFIQDETLPNLSALDGVEAWLLRNDTKKNKALFTNLRNFNNEPYVVTPHHIDITRHRQYLRENILFLASKYPNTRFHFVIPTYTRLTFRLKDEVHDFYQWKIILTLLVEMAKEMPNVRIYGFDDLDYADNLANYFDTTHYSAEMNAMQIEAIATNTHRITSTTLPVYLQATEDKIKKYNLTQLAELLKSK</sequence>
<dbReference type="Proteomes" id="UP000256424">
    <property type="component" value="Unassembled WGS sequence"/>
</dbReference>
<dbReference type="RefSeq" id="WP_104763077.1">
    <property type="nucleotide sequence ID" value="NZ_FZPM01000013.1"/>
</dbReference>
<organism evidence="2 3">
    <name type="scientific">Helicobacter aurati</name>
    <dbReference type="NCBI Taxonomy" id="137778"/>
    <lineage>
        <taxon>Bacteria</taxon>
        <taxon>Pseudomonadati</taxon>
        <taxon>Campylobacterota</taxon>
        <taxon>Epsilonproteobacteria</taxon>
        <taxon>Campylobacterales</taxon>
        <taxon>Helicobacteraceae</taxon>
        <taxon>Helicobacter</taxon>
    </lineage>
</organism>
<protein>
    <submittedName>
        <fullName evidence="2">Uncharacterized protein</fullName>
    </submittedName>
</protein>
<feature type="transmembrane region" description="Helical" evidence="1">
    <location>
        <begin position="6"/>
        <end position="31"/>
    </location>
</feature>
<comment type="caution">
    <text evidence="2">The sequence shown here is derived from an EMBL/GenBank/DDBJ whole genome shotgun (WGS) entry which is preliminary data.</text>
</comment>
<keyword evidence="1" id="KW-0472">Membrane</keyword>
<evidence type="ECO:0000313" key="2">
    <source>
        <dbReference type="EMBL" id="RDU72930.1"/>
    </source>
</evidence>
<evidence type="ECO:0000256" key="1">
    <source>
        <dbReference type="SAM" id="Phobius"/>
    </source>
</evidence>
<keyword evidence="1" id="KW-1133">Transmembrane helix</keyword>
<accession>A0A3D8J6M3</accession>
<dbReference type="AlphaFoldDB" id="A0A3D8J6M3"/>
<proteinExistence type="predicted"/>
<gene>
    <name evidence="2" type="ORF">CQA66_03340</name>
</gene>
<reference evidence="2 3" key="1">
    <citation type="submission" date="2018-04" db="EMBL/GenBank/DDBJ databases">
        <title>Novel Campyloabacter and Helicobacter Species and Strains.</title>
        <authorList>
            <person name="Mannion A.J."/>
            <person name="Shen Z."/>
            <person name="Fox J.G."/>
        </authorList>
    </citation>
    <scope>NUCLEOTIDE SEQUENCE [LARGE SCALE GENOMIC DNA]</scope>
    <source>
        <strain evidence="2 3">MIT 97-5075</strain>
    </source>
</reference>
<dbReference type="OrthoDB" id="5363267at2"/>